<proteinExistence type="predicted"/>
<reference evidence="1 2" key="1">
    <citation type="submission" date="2016-05" db="EMBL/GenBank/DDBJ databases">
        <title>Single-cell genome of chain-forming Candidatus Thiomargarita nelsonii and comparison to other large sulfur-oxidizing bacteria.</title>
        <authorList>
            <person name="Winkel M."/>
            <person name="Salman V."/>
            <person name="Woyke T."/>
            <person name="Schulz-Vogt H."/>
            <person name="Richter M."/>
            <person name="Flood B."/>
            <person name="Bailey J."/>
            <person name="Amann R."/>
            <person name="Mussmann M."/>
        </authorList>
    </citation>
    <scope>NUCLEOTIDE SEQUENCE [LARGE SCALE GENOMIC DNA]</scope>
    <source>
        <strain evidence="1 2">THI036</strain>
    </source>
</reference>
<evidence type="ECO:0000313" key="2">
    <source>
        <dbReference type="Proteomes" id="UP000076962"/>
    </source>
</evidence>
<protein>
    <submittedName>
        <fullName evidence="1">Uncharacterized protein</fullName>
    </submittedName>
</protein>
<dbReference type="Proteomes" id="UP000076962">
    <property type="component" value="Unassembled WGS sequence"/>
</dbReference>
<comment type="caution">
    <text evidence="1">The sequence shown here is derived from an EMBL/GenBank/DDBJ whole genome shotgun (WGS) entry which is preliminary data.</text>
</comment>
<name>A0A176S4K6_9GAMM</name>
<sequence>MHVITRARLIEFAKKYPDTKTALDTWYRK</sequence>
<gene>
    <name evidence="1" type="ORF">THIOM_001239</name>
</gene>
<dbReference type="EMBL" id="LUTY01000647">
    <property type="protein sequence ID" value="OAD22940.1"/>
    <property type="molecule type" value="Genomic_DNA"/>
</dbReference>
<accession>A0A176S4K6</accession>
<keyword evidence="2" id="KW-1185">Reference proteome</keyword>
<evidence type="ECO:0000313" key="1">
    <source>
        <dbReference type="EMBL" id="OAD22940.1"/>
    </source>
</evidence>
<organism evidence="1 2">
    <name type="scientific">Candidatus Thiomargarita nelsonii</name>
    <dbReference type="NCBI Taxonomy" id="1003181"/>
    <lineage>
        <taxon>Bacteria</taxon>
        <taxon>Pseudomonadati</taxon>
        <taxon>Pseudomonadota</taxon>
        <taxon>Gammaproteobacteria</taxon>
        <taxon>Thiotrichales</taxon>
        <taxon>Thiotrichaceae</taxon>
        <taxon>Thiomargarita</taxon>
    </lineage>
</organism>
<feature type="non-terminal residue" evidence="1">
    <location>
        <position position="29"/>
    </location>
</feature>
<dbReference type="AlphaFoldDB" id="A0A176S4K6"/>